<dbReference type="EMBL" id="CM031818">
    <property type="protein sequence ID" value="KAG6638440.1"/>
    <property type="molecule type" value="Genomic_DNA"/>
</dbReference>
<dbReference type="Proteomes" id="UP000811609">
    <property type="component" value="Chromosome 10"/>
</dbReference>
<reference evidence="1" key="1">
    <citation type="submission" date="2020-12" db="EMBL/GenBank/DDBJ databases">
        <title>WGS assembly of Carya illinoinensis cv. Pawnee.</title>
        <authorList>
            <person name="Platts A."/>
            <person name="Shu S."/>
            <person name="Wright S."/>
            <person name="Barry K."/>
            <person name="Edger P."/>
            <person name="Pires J.C."/>
            <person name="Schmutz J."/>
        </authorList>
    </citation>
    <scope>NUCLEOTIDE SEQUENCE</scope>
    <source>
        <tissue evidence="1">Leaf</tissue>
    </source>
</reference>
<dbReference type="AlphaFoldDB" id="A0A8T1PCP2"/>
<accession>A0A8T1PCP2</accession>
<gene>
    <name evidence="1" type="ORF">CIPAW_10G034900</name>
</gene>
<proteinExistence type="predicted"/>
<sequence>MAGSLLKVRKSCPGTCCLLCLSVWWLWCYFSRGHCCDIHLSFRCYKD</sequence>
<keyword evidence="2" id="KW-1185">Reference proteome</keyword>
<comment type="caution">
    <text evidence="1">The sequence shown here is derived from an EMBL/GenBank/DDBJ whole genome shotgun (WGS) entry which is preliminary data.</text>
</comment>
<evidence type="ECO:0000313" key="2">
    <source>
        <dbReference type="Proteomes" id="UP000811609"/>
    </source>
</evidence>
<evidence type="ECO:0000313" key="1">
    <source>
        <dbReference type="EMBL" id="KAG6638440.1"/>
    </source>
</evidence>
<name>A0A8T1PCP2_CARIL</name>
<organism evidence="1 2">
    <name type="scientific">Carya illinoinensis</name>
    <name type="common">Pecan</name>
    <dbReference type="NCBI Taxonomy" id="32201"/>
    <lineage>
        <taxon>Eukaryota</taxon>
        <taxon>Viridiplantae</taxon>
        <taxon>Streptophyta</taxon>
        <taxon>Embryophyta</taxon>
        <taxon>Tracheophyta</taxon>
        <taxon>Spermatophyta</taxon>
        <taxon>Magnoliopsida</taxon>
        <taxon>eudicotyledons</taxon>
        <taxon>Gunneridae</taxon>
        <taxon>Pentapetalae</taxon>
        <taxon>rosids</taxon>
        <taxon>fabids</taxon>
        <taxon>Fagales</taxon>
        <taxon>Juglandaceae</taxon>
        <taxon>Carya</taxon>
    </lineage>
</organism>
<protein>
    <submittedName>
        <fullName evidence="1">Uncharacterized protein</fullName>
    </submittedName>
</protein>